<dbReference type="EMBL" id="QUAK01000174">
    <property type="protein sequence ID" value="RFU83803.1"/>
    <property type="molecule type" value="Genomic_DNA"/>
</dbReference>
<proteinExistence type="predicted"/>
<sequence>MLAVGARAGVEEALVRICDPAGRLRGAAFPADDRGTLITSHEAVDGLAGIVLHAPVDAVRADRSDGGDTEGGVSSADGAEPAGDAEPADSAEPAGDATTADEGTYTVDAADIVLLPDAGLALIRTSGLRMPPLPISTRACGTTEPGTYVRFHARGWREARVLTTHESVTYEATGGRRTIGAVLELAVGTDGSDALRRGGGAAGGPVVDIRTGAVLGVLGTALSVEHSAAGFAVHLASAAAADPAGPLAAVLRRNEAVVPVHGADLNLAAVLHLTATSVGSEGPRDVAEAVETVERPALEHEFDRFLAGDAAGPQVLALVGDPGVGRTTALAALAARRARGAEPAPSLWLRGAALRGGDAS</sequence>
<evidence type="ECO:0000313" key="2">
    <source>
        <dbReference type="EMBL" id="RFU83803.1"/>
    </source>
</evidence>
<dbReference type="AlphaFoldDB" id="A0A372LZV5"/>
<accession>A0A372LZV5</accession>
<feature type="non-terminal residue" evidence="2">
    <location>
        <position position="360"/>
    </location>
</feature>
<dbReference type="SUPFAM" id="SSF50494">
    <property type="entry name" value="Trypsin-like serine proteases"/>
    <property type="match status" value="1"/>
</dbReference>
<feature type="region of interest" description="Disordered" evidence="1">
    <location>
        <begin position="61"/>
        <end position="100"/>
    </location>
</feature>
<evidence type="ECO:0000313" key="3">
    <source>
        <dbReference type="Proteomes" id="UP000263094"/>
    </source>
</evidence>
<evidence type="ECO:0000256" key="1">
    <source>
        <dbReference type="SAM" id="MobiDB-lite"/>
    </source>
</evidence>
<protein>
    <recommendedName>
        <fullName evidence="4">Serine protease</fullName>
    </recommendedName>
</protein>
<evidence type="ECO:0008006" key="4">
    <source>
        <dbReference type="Google" id="ProtNLM"/>
    </source>
</evidence>
<organism evidence="2 3">
    <name type="scientific">Streptomyces triticagri</name>
    <dbReference type="NCBI Taxonomy" id="2293568"/>
    <lineage>
        <taxon>Bacteria</taxon>
        <taxon>Bacillati</taxon>
        <taxon>Actinomycetota</taxon>
        <taxon>Actinomycetes</taxon>
        <taxon>Kitasatosporales</taxon>
        <taxon>Streptomycetaceae</taxon>
        <taxon>Streptomyces</taxon>
    </lineage>
</organism>
<keyword evidence="3" id="KW-1185">Reference proteome</keyword>
<dbReference type="Proteomes" id="UP000263094">
    <property type="component" value="Unassembled WGS sequence"/>
</dbReference>
<gene>
    <name evidence="2" type="ORF">DY218_25900</name>
</gene>
<reference evidence="2 3" key="1">
    <citation type="submission" date="2018-08" db="EMBL/GenBank/DDBJ databases">
        <title>Isolation, diversity and antifungal activity of Actinobacteria from wheat.</title>
        <authorList>
            <person name="Han C."/>
        </authorList>
    </citation>
    <scope>NUCLEOTIDE SEQUENCE [LARGE SCALE GENOMIC DNA]</scope>
    <source>
        <strain evidence="2 3">NEAU-YY421</strain>
    </source>
</reference>
<dbReference type="InterPro" id="IPR009003">
    <property type="entry name" value="Peptidase_S1_PA"/>
</dbReference>
<comment type="caution">
    <text evidence="2">The sequence shown here is derived from an EMBL/GenBank/DDBJ whole genome shotgun (WGS) entry which is preliminary data.</text>
</comment>
<name>A0A372LZV5_9ACTN</name>